<evidence type="ECO:0000313" key="3">
    <source>
        <dbReference type="EMBL" id="KAJ8066802.1"/>
    </source>
</evidence>
<comment type="caution">
    <text evidence="1">Lacks conserved residue(s) required for the propagation of feature annotation.</text>
</comment>
<dbReference type="Pfam" id="PF23114">
    <property type="entry name" value="NAD-bd_HRPKS_sdrA"/>
    <property type="match status" value="1"/>
</dbReference>
<feature type="region of interest" description="N-terminal hotdog fold" evidence="1">
    <location>
        <position position="1"/>
    </location>
</feature>
<dbReference type="OrthoDB" id="10652284at2759"/>
<dbReference type="InterPro" id="IPR042104">
    <property type="entry name" value="PKS_dehydratase_sf"/>
</dbReference>
<comment type="caution">
    <text evidence="3">The sequence shown here is derived from an EMBL/GenBank/DDBJ whole genome shotgun (WGS) entry which is preliminary data.</text>
</comment>
<accession>A0A9X0APZ3</accession>
<dbReference type="InterPro" id="IPR049551">
    <property type="entry name" value="PKS_DH_C"/>
</dbReference>
<dbReference type="InterPro" id="IPR029063">
    <property type="entry name" value="SAM-dependent_MTases_sf"/>
</dbReference>
<evidence type="ECO:0000259" key="2">
    <source>
        <dbReference type="PROSITE" id="PS52019"/>
    </source>
</evidence>
<name>A0A9X0APZ3_9HELO</name>
<dbReference type="Gene3D" id="3.10.129.110">
    <property type="entry name" value="Polyketide synthase dehydratase"/>
    <property type="match status" value="1"/>
</dbReference>
<feature type="domain" description="PKS/mFAS DH" evidence="2">
    <location>
        <begin position="1"/>
        <end position="163"/>
    </location>
</feature>
<feature type="region of interest" description="C-terminal hotdog fold" evidence="1">
    <location>
        <begin position="10"/>
        <end position="163"/>
    </location>
</feature>
<protein>
    <recommendedName>
        <fullName evidence="2">PKS/mFAS DH domain-containing protein</fullName>
    </recommendedName>
</protein>
<dbReference type="AlphaFoldDB" id="A0A9X0APZ3"/>
<gene>
    <name evidence="3" type="ORF">OCU04_004189</name>
</gene>
<evidence type="ECO:0000256" key="1">
    <source>
        <dbReference type="PROSITE-ProRule" id="PRU01363"/>
    </source>
</evidence>
<dbReference type="InterPro" id="IPR056501">
    <property type="entry name" value="NAD-bd_HRPKS_sdrA"/>
</dbReference>
<dbReference type="SUPFAM" id="SSF53335">
    <property type="entry name" value="S-adenosyl-L-methionine-dependent methyltransferases"/>
    <property type="match status" value="1"/>
</dbReference>
<keyword evidence="4" id="KW-1185">Reference proteome</keyword>
<dbReference type="PROSITE" id="PS52019">
    <property type="entry name" value="PKS_MFAS_DH"/>
    <property type="match status" value="1"/>
</dbReference>
<reference evidence="3" key="1">
    <citation type="submission" date="2022-11" db="EMBL/GenBank/DDBJ databases">
        <title>Genome Resource of Sclerotinia nivalis Strain SnTB1, a Plant Pathogen Isolated from American Ginseng.</title>
        <authorList>
            <person name="Fan S."/>
        </authorList>
    </citation>
    <scope>NUCLEOTIDE SEQUENCE</scope>
    <source>
        <strain evidence="3">SnTB1</strain>
    </source>
</reference>
<dbReference type="Gene3D" id="3.40.50.150">
    <property type="entry name" value="Vaccinia Virus protein VP39"/>
    <property type="match status" value="1"/>
</dbReference>
<sequence length="522" mass="59081">MYESMTRSCLAPLDPKAFYGMLGQNGLGFGPSFHRVTSGSYGSQGQVKGTIKLFEWPEKEHPQAHIIHPTSLDAIFHLAIAGHCEGGAKGIPTMVPTFLQKLFVSKHGLQFSDESDVQECAWTIEEDSLAVHFDGFVLNPSRDKIVVRFENLKLIRIGELLEDAKSSMISQSHHRSYNFEYRPDPWLLSGREIWEYCKEGLHASQTPFDRYIDMLRHKNSNLNILEIGAEGERPTSDILETLSIYNEKEKPCYTRYGSYCFVSDLQSVLNEAKKDLQNYSRLAFEHLDVEADPLRQGSELEAYDIILAPMKFLANKTFVDQTRKMLKPVGQLMFHEPCKVDTDEKHRTSDVKFNSSSKASYVAVGLKLSASKGVVEVQVNSSVTMPSPTSNTRTICIVSDPESSLQIESAKKIENLLRYQGVDNITQATLFEAQDMDRLENIVFVTLLELNNPFIYSLSQENYYIMKNFLISAPSVLWVNSYGGSPTGNPEYAPIQGLARVLRNEYNHHRLTIVSFDCRSWP</sequence>
<dbReference type="Pfam" id="PF14765">
    <property type="entry name" value="PS-DH"/>
    <property type="match status" value="1"/>
</dbReference>
<proteinExistence type="predicted"/>
<dbReference type="Proteomes" id="UP001152300">
    <property type="component" value="Unassembled WGS sequence"/>
</dbReference>
<organism evidence="3 4">
    <name type="scientific">Sclerotinia nivalis</name>
    <dbReference type="NCBI Taxonomy" id="352851"/>
    <lineage>
        <taxon>Eukaryota</taxon>
        <taxon>Fungi</taxon>
        <taxon>Dikarya</taxon>
        <taxon>Ascomycota</taxon>
        <taxon>Pezizomycotina</taxon>
        <taxon>Leotiomycetes</taxon>
        <taxon>Helotiales</taxon>
        <taxon>Sclerotiniaceae</taxon>
        <taxon>Sclerotinia</taxon>
    </lineage>
</organism>
<evidence type="ECO:0000313" key="4">
    <source>
        <dbReference type="Proteomes" id="UP001152300"/>
    </source>
</evidence>
<dbReference type="InterPro" id="IPR049900">
    <property type="entry name" value="PKS_mFAS_DH"/>
</dbReference>
<dbReference type="EMBL" id="JAPEIS010000004">
    <property type="protein sequence ID" value="KAJ8066802.1"/>
    <property type="molecule type" value="Genomic_DNA"/>
</dbReference>